<feature type="compositionally biased region" description="Basic and acidic residues" evidence="1">
    <location>
        <begin position="201"/>
        <end position="220"/>
    </location>
</feature>
<dbReference type="AlphaFoldDB" id="A0A6A6WT71"/>
<feature type="compositionally biased region" description="Basic and acidic residues" evidence="1">
    <location>
        <begin position="234"/>
        <end position="247"/>
    </location>
</feature>
<dbReference type="EMBL" id="MU002330">
    <property type="protein sequence ID" value="KAF2787350.1"/>
    <property type="molecule type" value="Genomic_DNA"/>
</dbReference>
<reference evidence="2" key="1">
    <citation type="journal article" date="2020" name="Stud. Mycol.">
        <title>101 Dothideomycetes genomes: a test case for predicting lifestyles and emergence of pathogens.</title>
        <authorList>
            <person name="Haridas S."/>
            <person name="Albert R."/>
            <person name="Binder M."/>
            <person name="Bloem J."/>
            <person name="Labutti K."/>
            <person name="Salamov A."/>
            <person name="Andreopoulos B."/>
            <person name="Baker S."/>
            <person name="Barry K."/>
            <person name="Bills G."/>
            <person name="Bluhm B."/>
            <person name="Cannon C."/>
            <person name="Castanera R."/>
            <person name="Culley D."/>
            <person name="Daum C."/>
            <person name="Ezra D."/>
            <person name="Gonzalez J."/>
            <person name="Henrissat B."/>
            <person name="Kuo A."/>
            <person name="Liang C."/>
            <person name="Lipzen A."/>
            <person name="Lutzoni F."/>
            <person name="Magnuson J."/>
            <person name="Mondo S."/>
            <person name="Nolan M."/>
            <person name="Ohm R."/>
            <person name="Pangilinan J."/>
            <person name="Park H.-J."/>
            <person name="Ramirez L."/>
            <person name="Alfaro M."/>
            <person name="Sun H."/>
            <person name="Tritt A."/>
            <person name="Yoshinaga Y."/>
            <person name="Zwiers L.-H."/>
            <person name="Turgeon B."/>
            <person name="Goodwin S."/>
            <person name="Spatafora J."/>
            <person name="Crous P."/>
            <person name="Grigoriev I."/>
        </authorList>
    </citation>
    <scope>NUCLEOTIDE SEQUENCE</scope>
    <source>
        <strain evidence="2">CBS 109.77</strain>
    </source>
</reference>
<proteinExistence type="predicted"/>
<organism evidence="2 3">
    <name type="scientific">Melanomma pulvis-pyrius CBS 109.77</name>
    <dbReference type="NCBI Taxonomy" id="1314802"/>
    <lineage>
        <taxon>Eukaryota</taxon>
        <taxon>Fungi</taxon>
        <taxon>Dikarya</taxon>
        <taxon>Ascomycota</taxon>
        <taxon>Pezizomycotina</taxon>
        <taxon>Dothideomycetes</taxon>
        <taxon>Pleosporomycetidae</taxon>
        <taxon>Pleosporales</taxon>
        <taxon>Melanommataceae</taxon>
        <taxon>Melanomma</taxon>
    </lineage>
</organism>
<evidence type="ECO:0000313" key="2">
    <source>
        <dbReference type="EMBL" id="KAF2787350.1"/>
    </source>
</evidence>
<dbReference type="OrthoDB" id="3799586at2759"/>
<feature type="region of interest" description="Disordered" evidence="1">
    <location>
        <begin position="363"/>
        <end position="392"/>
    </location>
</feature>
<keyword evidence="3" id="KW-1185">Reference proteome</keyword>
<feature type="compositionally biased region" description="Polar residues" evidence="1">
    <location>
        <begin position="154"/>
        <end position="168"/>
    </location>
</feature>
<feature type="compositionally biased region" description="Basic and acidic residues" evidence="1">
    <location>
        <begin position="139"/>
        <end position="148"/>
    </location>
</feature>
<feature type="compositionally biased region" description="Basic residues" evidence="1">
    <location>
        <begin position="294"/>
        <end position="304"/>
    </location>
</feature>
<feature type="region of interest" description="Disordered" evidence="1">
    <location>
        <begin position="52"/>
        <end position="332"/>
    </location>
</feature>
<protein>
    <submittedName>
        <fullName evidence="2">Uncharacterized protein</fullName>
    </submittedName>
</protein>
<sequence>MVSLTNPWTGSVNLASKINNTAISDLLSERSRKFYNGTYKWDAEGFYHEFGDESVNRPPTPLPPVPWSEYGDGDAIGERQDSKPVSLTTSVQPEDASTEAIGQEDTGAPTGEPVKSPWSDVSSLSDAPSGLSDMEVDDPAPHCQDHGAIRQVAATRSSGPRQANSTPINARKADMAARFPPPIRSSVNSRNNMNGGDSDSDSDKDGKKKDILCDHNDEKAKKRKRRYEANNGKAHKENDGDGDKKGNDMPTTEQKTWKDSKQTYGGRQSRKANGTTVVEATSPYDHDVEDARNRAHSKGKKTRAQMKAALSLPANARPDENAGPCRGDGPRRSALEAYMPREYAGMPGYPTLDIPSAQMRKYARKAVPKPSLAKRTRMSTRQYEMESRKIAAEQDKIKEEVKEEEIKEEEIKEENIKTAGIADKELGKGTRTFKSTIMVDEEDNIIEKDKETGKWTRIGEPGTMQDRPVTKLEDQD</sequence>
<feature type="compositionally biased region" description="Polar residues" evidence="1">
    <location>
        <begin position="83"/>
        <end position="92"/>
    </location>
</feature>
<gene>
    <name evidence="2" type="ORF">K505DRAFT_421847</name>
</gene>
<feature type="compositionally biased region" description="Basic and acidic residues" evidence="1">
    <location>
        <begin position="383"/>
        <end position="392"/>
    </location>
</feature>
<accession>A0A6A6WT71</accession>
<feature type="compositionally biased region" description="Polar residues" evidence="1">
    <location>
        <begin position="185"/>
        <end position="194"/>
    </location>
</feature>
<feature type="compositionally biased region" description="Basic and acidic residues" evidence="1">
    <location>
        <begin position="284"/>
        <end position="293"/>
    </location>
</feature>
<evidence type="ECO:0000313" key="3">
    <source>
        <dbReference type="Proteomes" id="UP000799757"/>
    </source>
</evidence>
<name>A0A6A6WT71_9PLEO</name>
<dbReference type="Proteomes" id="UP000799757">
    <property type="component" value="Unassembled WGS sequence"/>
</dbReference>
<feature type="compositionally biased region" description="Basic residues" evidence="1">
    <location>
        <begin position="363"/>
        <end position="378"/>
    </location>
</feature>
<evidence type="ECO:0000256" key="1">
    <source>
        <dbReference type="SAM" id="MobiDB-lite"/>
    </source>
</evidence>
<feature type="region of interest" description="Disordered" evidence="1">
    <location>
        <begin position="450"/>
        <end position="476"/>
    </location>
</feature>
<feature type="compositionally biased region" description="Polar residues" evidence="1">
    <location>
        <begin position="262"/>
        <end position="279"/>
    </location>
</feature>